<dbReference type="Pfam" id="PF00378">
    <property type="entry name" value="ECH_1"/>
    <property type="match status" value="1"/>
</dbReference>
<gene>
    <name evidence="4" type="ordered locus">Marky_1278</name>
</gene>
<dbReference type="InterPro" id="IPR018376">
    <property type="entry name" value="Enoyl-CoA_hyd/isom_CS"/>
</dbReference>
<dbReference type="STRING" id="869210.Marky_1278"/>
<dbReference type="OrthoDB" id="30646at2"/>
<dbReference type="GO" id="GO:0006635">
    <property type="term" value="P:fatty acid beta-oxidation"/>
    <property type="evidence" value="ECO:0007669"/>
    <property type="project" value="TreeGrafter"/>
</dbReference>
<dbReference type="InterPro" id="IPR029045">
    <property type="entry name" value="ClpP/crotonase-like_dom_sf"/>
</dbReference>
<dbReference type="PROSITE" id="PS00166">
    <property type="entry name" value="ENOYL_COA_HYDRATASE"/>
    <property type="match status" value="1"/>
</dbReference>
<dbReference type="RefSeq" id="WP_013704065.1">
    <property type="nucleotide sequence ID" value="NC_015387.1"/>
</dbReference>
<evidence type="ECO:0000313" key="4">
    <source>
        <dbReference type="EMBL" id="AEB12018.1"/>
    </source>
</evidence>
<dbReference type="SUPFAM" id="SSF52096">
    <property type="entry name" value="ClpP/crotonase"/>
    <property type="match status" value="1"/>
</dbReference>
<dbReference type="InterPro" id="IPR001753">
    <property type="entry name" value="Enoyl-CoA_hydra/iso"/>
</dbReference>
<dbReference type="KEGG" id="mhd:Marky_1278"/>
<organism evidence="4 5">
    <name type="scientific">Marinithermus hydrothermalis (strain DSM 14884 / JCM 11576 / T1)</name>
    <dbReference type="NCBI Taxonomy" id="869210"/>
    <lineage>
        <taxon>Bacteria</taxon>
        <taxon>Thermotogati</taxon>
        <taxon>Deinococcota</taxon>
        <taxon>Deinococci</taxon>
        <taxon>Thermales</taxon>
        <taxon>Thermaceae</taxon>
        <taxon>Marinithermus</taxon>
    </lineage>
</organism>
<dbReference type="HOGENOM" id="CLU_009834_7_6_0"/>
<dbReference type="InterPro" id="IPR014748">
    <property type="entry name" value="Enoyl-CoA_hydra_C"/>
</dbReference>
<dbReference type="EMBL" id="CP002630">
    <property type="protein sequence ID" value="AEB12018.1"/>
    <property type="molecule type" value="Genomic_DNA"/>
</dbReference>
<reference evidence="4 5" key="1">
    <citation type="journal article" date="2012" name="Stand. Genomic Sci.">
        <title>Complete genome sequence of the aerobic, heterotroph Marinithermus hydrothermalis type strain (T1(T)) from a deep-sea hydrothermal vent chimney.</title>
        <authorList>
            <person name="Copeland A."/>
            <person name="Gu W."/>
            <person name="Yasawong M."/>
            <person name="Lapidus A."/>
            <person name="Lucas S."/>
            <person name="Deshpande S."/>
            <person name="Pagani I."/>
            <person name="Tapia R."/>
            <person name="Cheng J.F."/>
            <person name="Goodwin L.A."/>
            <person name="Pitluck S."/>
            <person name="Liolios K."/>
            <person name="Ivanova N."/>
            <person name="Mavromatis K."/>
            <person name="Mikhailova N."/>
            <person name="Pati A."/>
            <person name="Chen A."/>
            <person name="Palaniappan K."/>
            <person name="Land M."/>
            <person name="Pan C."/>
            <person name="Brambilla E.M."/>
            <person name="Rohde M."/>
            <person name="Tindall B.J."/>
            <person name="Sikorski J."/>
            <person name="Goker M."/>
            <person name="Detter J.C."/>
            <person name="Bristow J."/>
            <person name="Eisen J.A."/>
            <person name="Markowitz V."/>
            <person name="Hugenholtz P."/>
            <person name="Kyrpides N.C."/>
            <person name="Klenk H.P."/>
            <person name="Woyke T."/>
        </authorList>
    </citation>
    <scope>NUCLEOTIDE SEQUENCE [LARGE SCALE GENOMIC DNA]</scope>
    <source>
        <strain evidence="5">DSM 14884 / JCM 11576 / T1</strain>
    </source>
</reference>
<name>F2NK47_MARHT</name>
<dbReference type="Gene3D" id="3.90.226.10">
    <property type="entry name" value="2-enoyl-CoA Hydratase, Chain A, domain 1"/>
    <property type="match status" value="1"/>
</dbReference>
<dbReference type="GO" id="GO:0016836">
    <property type="term" value="F:hydro-lyase activity"/>
    <property type="evidence" value="ECO:0007669"/>
    <property type="project" value="UniProtKB-ARBA"/>
</dbReference>
<evidence type="ECO:0000256" key="1">
    <source>
        <dbReference type="ARBA" id="ARBA00005254"/>
    </source>
</evidence>
<dbReference type="Gene3D" id="1.10.12.10">
    <property type="entry name" value="Lyase 2-enoyl-coa Hydratase, Chain A, domain 2"/>
    <property type="match status" value="1"/>
</dbReference>
<sequence length="257" mass="28471">MYENLIVETLEGGVGLIRIHRPKRLNALNQATMDEIVRAVRAFEADDAVRAIVLTGDERAFAAGADVTEMDGANVPEMLSGYRFEQWETLRRTTKPLIAAVSGFALGGGLELAMLCDIIVASETARLGQPEINLGIMPGAGGTQRLTRQVGKYLAMEMVLTGRMLTAEEAYRHGLVNRVVPVEFYLEEAIQIAREIAKKAPVAVRLAKDAILKAEDTPLEVGLAYERHNFYLLFGTEDKQEGIRAFLEKRKPEWKGR</sequence>
<dbReference type="AlphaFoldDB" id="F2NK47"/>
<evidence type="ECO:0000313" key="5">
    <source>
        <dbReference type="Proteomes" id="UP000007030"/>
    </source>
</evidence>
<dbReference type="PANTHER" id="PTHR11941:SF54">
    <property type="entry name" value="ENOYL-COA HYDRATASE, MITOCHONDRIAL"/>
    <property type="match status" value="1"/>
</dbReference>
<evidence type="ECO:0000256" key="3">
    <source>
        <dbReference type="RuleBase" id="RU003707"/>
    </source>
</evidence>
<dbReference type="FunFam" id="1.10.12.10:FF:000001">
    <property type="entry name" value="Probable enoyl-CoA hydratase, mitochondrial"/>
    <property type="match status" value="1"/>
</dbReference>
<dbReference type="FunFam" id="3.90.226.10:FF:000009">
    <property type="entry name" value="Carnitinyl-CoA dehydratase"/>
    <property type="match status" value="1"/>
</dbReference>
<proteinExistence type="inferred from homology"/>
<evidence type="ECO:0000256" key="2">
    <source>
        <dbReference type="ARBA" id="ARBA00023239"/>
    </source>
</evidence>
<keyword evidence="2" id="KW-0456">Lyase</keyword>
<dbReference type="eggNOG" id="COG1024">
    <property type="taxonomic scope" value="Bacteria"/>
</dbReference>
<dbReference type="Proteomes" id="UP000007030">
    <property type="component" value="Chromosome"/>
</dbReference>
<comment type="similarity">
    <text evidence="1 3">Belongs to the enoyl-CoA hydratase/isomerase family.</text>
</comment>
<dbReference type="PANTHER" id="PTHR11941">
    <property type="entry name" value="ENOYL-COA HYDRATASE-RELATED"/>
    <property type="match status" value="1"/>
</dbReference>
<dbReference type="CDD" id="cd06558">
    <property type="entry name" value="crotonase-like"/>
    <property type="match status" value="1"/>
</dbReference>
<keyword evidence="5" id="KW-1185">Reference proteome</keyword>
<accession>F2NK47</accession>
<protein>
    <submittedName>
        <fullName evidence="4">Enoyl-CoA hydratase/isomerase</fullName>
    </submittedName>
</protein>